<dbReference type="InterPro" id="IPR045046">
    <property type="entry name" value="Vps9-like"/>
</dbReference>
<dbReference type="PROSITE" id="PS51205">
    <property type="entry name" value="VPS9"/>
    <property type="match status" value="1"/>
</dbReference>
<feature type="compositionally biased region" description="Basic and acidic residues" evidence="1">
    <location>
        <begin position="823"/>
        <end position="846"/>
    </location>
</feature>
<gene>
    <name evidence="3" type="ORF">CYLTODRAFT_441359</name>
</gene>
<dbReference type="GO" id="GO:0030139">
    <property type="term" value="C:endocytic vesicle"/>
    <property type="evidence" value="ECO:0007669"/>
    <property type="project" value="TreeGrafter"/>
</dbReference>
<evidence type="ECO:0000259" key="2">
    <source>
        <dbReference type="PROSITE" id="PS51205"/>
    </source>
</evidence>
<dbReference type="InterPro" id="IPR037191">
    <property type="entry name" value="VPS9_dom_sf"/>
</dbReference>
<feature type="compositionally biased region" description="Pro residues" evidence="1">
    <location>
        <begin position="240"/>
        <end position="253"/>
    </location>
</feature>
<protein>
    <recommendedName>
        <fullName evidence="2">VPS9 domain-containing protein</fullName>
    </recommendedName>
</protein>
<accession>A0A0D7BLE5</accession>
<feature type="compositionally biased region" description="Low complexity" evidence="1">
    <location>
        <begin position="35"/>
        <end position="46"/>
    </location>
</feature>
<feature type="compositionally biased region" description="Acidic residues" evidence="1">
    <location>
        <begin position="799"/>
        <end position="822"/>
    </location>
</feature>
<feature type="region of interest" description="Disordered" evidence="1">
    <location>
        <begin position="774"/>
        <end position="889"/>
    </location>
</feature>
<evidence type="ECO:0000313" key="3">
    <source>
        <dbReference type="EMBL" id="KIY71262.1"/>
    </source>
</evidence>
<dbReference type="GO" id="GO:0005085">
    <property type="term" value="F:guanyl-nucleotide exchange factor activity"/>
    <property type="evidence" value="ECO:0007669"/>
    <property type="project" value="InterPro"/>
</dbReference>
<dbReference type="PANTHER" id="PTHR23101:SF25">
    <property type="entry name" value="GTPASE-ACTIVATING PROTEIN AND VPS9 DOMAIN-CONTAINING PROTEIN 1"/>
    <property type="match status" value="1"/>
</dbReference>
<dbReference type="SUPFAM" id="SSF109993">
    <property type="entry name" value="VPS9 domain"/>
    <property type="match status" value="1"/>
</dbReference>
<dbReference type="Proteomes" id="UP000054007">
    <property type="component" value="Unassembled WGS sequence"/>
</dbReference>
<dbReference type="GO" id="GO:0031267">
    <property type="term" value="F:small GTPase binding"/>
    <property type="evidence" value="ECO:0007669"/>
    <property type="project" value="TreeGrafter"/>
</dbReference>
<dbReference type="InterPro" id="IPR003123">
    <property type="entry name" value="VPS9"/>
</dbReference>
<feature type="domain" description="VPS9" evidence="2">
    <location>
        <begin position="446"/>
        <end position="673"/>
    </location>
</feature>
<feature type="compositionally biased region" description="Polar residues" evidence="1">
    <location>
        <begin position="23"/>
        <end position="32"/>
    </location>
</feature>
<evidence type="ECO:0000256" key="1">
    <source>
        <dbReference type="SAM" id="MobiDB-lite"/>
    </source>
</evidence>
<feature type="compositionally biased region" description="Polar residues" evidence="1">
    <location>
        <begin position="563"/>
        <end position="579"/>
    </location>
</feature>
<dbReference type="AlphaFoldDB" id="A0A0D7BLE5"/>
<sequence length="927" mass="100356">MSAQRDHLFPATSIGRSGGAMFRSSSTESLTTAHPLLAPQPSSPSSTAVDTATGQRYVPYTPRQRNATQPATSTGTMATSGDATSKLQLMHLKSAAQGIGLDSGSVGWIILEKLAEGGEEWTEIWNTITANKATLLLPTEPLPANENITPEFVKDHVVLCEGPNRQDAPIVTLSGLRGILQGENLTLQSSIHPTSKLYLGILSPVSRATTLASLAPLPKPSSSAHPYPTYTVPSHTTNLPIPPRPKPSLPPRPTTAQGSSRLANPFASLFGGSGHKTSPSTSSINSVASTEDAGPKGDPTLVSAFTISRRIVFDDVCREVVRTIKSSVADSLTTDEDTPRWLLNRMQVFAEAFHPFIKAPQKHISREYVVHNIVLGIDAVTDLMQEFYYGIEEEVALVVKKAREEEQKEKEELAEVQVQRWTALVEDTMCRLFYDRLLHPAPADDLDHDEALSSRIAALNMLDLTLAHLDIIFNGNEDERKELDAVIKTCGESLTQLNRKHTPAEKAALFVECHKVLVDGLSQLPPIRLKSEDDPKEIGQDSKVSVPTIVEPEKDVPDEKTPTIPQDKTPTIQDKTPTMDTHEGEKVSSPVSDISQPVPDASREKGTAISLDVLFPLLIFSVVRSNPPHLVSHVLFTQRLRNKYSGGGEEAYCVVNIMAVVEFLENVDLAALGLGAGVGGNTKDLTPIPVPATPAAVVRSGAGVASVQSVRDRVDTLIGVVDSVSSTSFGMLKSLLPSQQAEAVKQSTPDRPGFGILRRDSVFSIRSILPGATKAGEGEEMADVSRPASRLSRAGSTYEGEEDAEEEEEEGGSEDEDEESDDQDAKSTRDVRSIRSFESMMKDTKKASKGRPRKSLTDRLSGITSSNKLSPTQQRSTIFGSPSIAPPNKRFMECAPEDLRIAEIAELLKDYRRIVEGVKGIGAFKES</sequence>
<dbReference type="Pfam" id="PF02204">
    <property type="entry name" value="VPS9"/>
    <property type="match status" value="1"/>
</dbReference>
<dbReference type="GO" id="GO:0005829">
    <property type="term" value="C:cytosol"/>
    <property type="evidence" value="ECO:0007669"/>
    <property type="project" value="TreeGrafter"/>
</dbReference>
<feature type="compositionally biased region" description="Basic and acidic residues" evidence="1">
    <location>
        <begin position="551"/>
        <end position="561"/>
    </location>
</feature>
<feature type="region of interest" description="Disordered" evidence="1">
    <location>
        <begin position="1"/>
        <end position="79"/>
    </location>
</feature>
<dbReference type="Gene3D" id="1.20.1050.80">
    <property type="entry name" value="VPS9 domain"/>
    <property type="match status" value="2"/>
</dbReference>
<dbReference type="GO" id="GO:0016192">
    <property type="term" value="P:vesicle-mediated transport"/>
    <property type="evidence" value="ECO:0007669"/>
    <property type="project" value="InterPro"/>
</dbReference>
<proteinExistence type="predicted"/>
<feature type="compositionally biased region" description="Polar residues" evidence="1">
    <location>
        <begin position="63"/>
        <end position="79"/>
    </location>
</feature>
<feature type="compositionally biased region" description="Polar residues" evidence="1">
    <location>
        <begin position="862"/>
        <end position="880"/>
    </location>
</feature>
<organism evidence="3 4">
    <name type="scientific">Cylindrobasidium torrendii FP15055 ss-10</name>
    <dbReference type="NCBI Taxonomy" id="1314674"/>
    <lineage>
        <taxon>Eukaryota</taxon>
        <taxon>Fungi</taxon>
        <taxon>Dikarya</taxon>
        <taxon>Basidiomycota</taxon>
        <taxon>Agaricomycotina</taxon>
        <taxon>Agaricomycetes</taxon>
        <taxon>Agaricomycetidae</taxon>
        <taxon>Agaricales</taxon>
        <taxon>Marasmiineae</taxon>
        <taxon>Physalacriaceae</taxon>
        <taxon>Cylindrobasidium</taxon>
    </lineage>
</organism>
<feature type="compositionally biased region" description="Polar residues" evidence="1">
    <location>
        <begin position="275"/>
        <end position="289"/>
    </location>
</feature>
<name>A0A0D7BLE5_9AGAR</name>
<keyword evidence="4" id="KW-1185">Reference proteome</keyword>
<feature type="region of interest" description="Disordered" evidence="1">
    <location>
        <begin position="551"/>
        <end position="601"/>
    </location>
</feature>
<evidence type="ECO:0000313" key="4">
    <source>
        <dbReference type="Proteomes" id="UP000054007"/>
    </source>
</evidence>
<dbReference type="EMBL" id="KN880456">
    <property type="protein sequence ID" value="KIY71262.1"/>
    <property type="molecule type" value="Genomic_DNA"/>
</dbReference>
<dbReference type="PANTHER" id="PTHR23101">
    <property type="entry name" value="RAB GDP/GTP EXCHANGE FACTOR"/>
    <property type="match status" value="1"/>
</dbReference>
<reference evidence="3 4" key="1">
    <citation type="journal article" date="2015" name="Fungal Genet. Biol.">
        <title>Evolution of novel wood decay mechanisms in Agaricales revealed by the genome sequences of Fistulina hepatica and Cylindrobasidium torrendii.</title>
        <authorList>
            <person name="Floudas D."/>
            <person name="Held B.W."/>
            <person name="Riley R."/>
            <person name="Nagy L.G."/>
            <person name="Koehler G."/>
            <person name="Ransdell A.S."/>
            <person name="Younus H."/>
            <person name="Chow J."/>
            <person name="Chiniquy J."/>
            <person name="Lipzen A."/>
            <person name="Tritt A."/>
            <person name="Sun H."/>
            <person name="Haridas S."/>
            <person name="LaButti K."/>
            <person name="Ohm R.A."/>
            <person name="Kues U."/>
            <person name="Blanchette R.A."/>
            <person name="Grigoriev I.V."/>
            <person name="Minto R.E."/>
            <person name="Hibbett D.S."/>
        </authorList>
    </citation>
    <scope>NUCLEOTIDE SEQUENCE [LARGE SCALE GENOMIC DNA]</scope>
    <source>
        <strain evidence="3 4">FP15055 ss-10</strain>
    </source>
</reference>
<feature type="region of interest" description="Disordered" evidence="1">
    <location>
        <begin position="217"/>
        <end position="295"/>
    </location>
</feature>
<dbReference type="OrthoDB" id="10264848at2759"/>
<dbReference type="STRING" id="1314674.A0A0D7BLE5"/>